<dbReference type="Proteomes" id="UP000075420">
    <property type="component" value="Unassembled WGS sequence"/>
</dbReference>
<sequence>MRDHRKHPRKPVELSIAFRIGDGARVDARCRDISLGGMFIETASPAPFGATIEVLLSLSGLKQPAVIPSIVRWTTPEGMGVQFGVMGARETHALTELLGSR</sequence>
<dbReference type="SUPFAM" id="SSF141371">
    <property type="entry name" value="PilZ domain-like"/>
    <property type="match status" value="1"/>
</dbReference>
<organism evidence="2 3">
    <name type="scientific">Sorangium cellulosum</name>
    <name type="common">Polyangium cellulosum</name>
    <dbReference type="NCBI Taxonomy" id="56"/>
    <lineage>
        <taxon>Bacteria</taxon>
        <taxon>Pseudomonadati</taxon>
        <taxon>Myxococcota</taxon>
        <taxon>Polyangia</taxon>
        <taxon>Polyangiales</taxon>
        <taxon>Polyangiaceae</taxon>
        <taxon>Sorangium</taxon>
    </lineage>
</organism>
<dbReference type="EMBL" id="JELY01003379">
    <property type="protein sequence ID" value="KYF49274.1"/>
    <property type="molecule type" value="Genomic_DNA"/>
</dbReference>
<name>A0A150P205_SORCE</name>
<evidence type="ECO:0000313" key="2">
    <source>
        <dbReference type="EMBL" id="KYF49274.1"/>
    </source>
</evidence>
<dbReference type="Pfam" id="PF07238">
    <property type="entry name" value="PilZ"/>
    <property type="match status" value="1"/>
</dbReference>
<dbReference type="AlphaFoldDB" id="A0A150P205"/>
<dbReference type="Gene3D" id="2.40.10.220">
    <property type="entry name" value="predicted glycosyltransferase like domains"/>
    <property type="match status" value="1"/>
</dbReference>
<dbReference type="InterPro" id="IPR009875">
    <property type="entry name" value="PilZ_domain"/>
</dbReference>
<feature type="domain" description="PilZ" evidence="1">
    <location>
        <begin position="4"/>
        <end position="97"/>
    </location>
</feature>
<accession>A0A150P205</accession>
<proteinExistence type="predicted"/>
<comment type="caution">
    <text evidence="2">The sequence shown here is derived from an EMBL/GenBank/DDBJ whole genome shotgun (WGS) entry which is preliminary data.</text>
</comment>
<gene>
    <name evidence="2" type="ORF">BE08_17795</name>
</gene>
<reference evidence="2 3" key="1">
    <citation type="submission" date="2014-02" db="EMBL/GenBank/DDBJ databases">
        <title>The small core and large imbalanced accessory genome model reveals a collaborative survival strategy of Sorangium cellulosum strains in nature.</title>
        <authorList>
            <person name="Han K."/>
            <person name="Peng R."/>
            <person name="Blom J."/>
            <person name="Li Y.-Z."/>
        </authorList>
    </citation>
    <scope>NUCLEOTIDE SEQUENCE [LARGE SCALE GENOMIC DNA]</scope>
    <source>
        <strain evidence="2 3">So0157-25</strain>
    </source>
</reference>
<protein>
    <recommendedName>
        <fullName evidence="1">PilZ domain-containing protein</fullName>
    </recommendedName>
</protein>
<dbReference type="GO" id="GO:0035438">
    <property type="term" value="F:cyclic-di-GMP binding"/>
    <property type="evidence" value="ECO:0007669"/>
    <property type="project" value="InterPro"/>
</dbReference>
<evidence type="ECO:0000259" key="1">
    <source>
        <dbReference type="Pfam" id="PF07238"/>
    </source>
</evidence>
<evidence type="ECO:0000313" key="3">
    <source>
        <dbReference type="Proteomes" id="UP000075420"/>
    </source>
</evidence>